<dbReference type="Gene3D" id="3.20.20.70">
    <property type="entry name" value="Aldolase class I"/>
    <property type="match status" value="1"/>
</dbReference>
<dbReference type="OrthoDB" id="9804858at2"/>
<name>A0A1L5F5Q7_CLOKL</name>
<dbReference type="InterPro" id="IPR013785">
    <property type="entry name" value="Aldolase_TIM"/>
</dbReference>
<dbReference type="EMBL" id="CP018335">
    <property type="protein sequence ID" value="APM38355.1"/>
    <property type="molecule type" value="Genomic_DNA"/>
</dbReference>
<dbReference type="SUPFAM" id="SSF51569">
    <property type="entry name" value="Aldolase"/>
    <property type="match status" value="1"/>
</dbReference>
<gene>
    <name evidence="3" type="ORF">BS101_06205</name>
</gene>
<accession>A0A1L5F5Q7</accession>
<proteinExistence type="predicted"/>
<dbReference type="Pfam" id="PF00682">
    <property type="entry name" value="HMGL-like"/>
    <property type="match status" value="1"/>
</dbReference>
<dbReference type="InterPro" id="IPR000891">
    <property type="entry name" value="PYR_CT"/>
</dbReference>
<dbReference type="Proteomes" id="UP000184604">
    <property type="component" value="Chromosome"/>
</dbReference>
<dbReference type="PANTHER" id="PTHR42880:SF1">
    <property type="entry name" value="ISOPROPYLMALATE_HOMOCITRATE_CITRAMALATE SYNTHASE FAMILY PROTEIN"/>
    <property type="match status" value="1"/>
</dbReference>
<organism evidence="3 4">
    <name type="scientific">Clostridium kluyveri</name>
    <dbReference type="NCBI Taxonomy" id="1534"/>
    <lineage>
        <taxon>Bacteria</taxon>
        <taxon>Bacillati</taxon>
        <taxon>Bacillota</taxon>
        <taxon>Clostridia</taxon>
        <taxon>Eubacteriales</taxon>
        <taxon>Clostridiaceae</taxon>
        <taxon>Clostridium</taxon>
    </lineage>
</organism>
<reference evidence="3 4" key="1">
    <citation type="submission" date="2016-12" db="EMBL/GenBank/DDBJ databases">
        <title>Complete genome sequence of Clostridium kluyveri JZZ isolated from the pit mud of a Chinese flavor liquor-making factory.</title>
        <authorList>
            <person name="Wang Y."/>
        </authorList>
    </citation>
    <scope>NUCLEOTIDE SEQUENCE [LARGE SCALE GENOMIC DNA]</scope>
    <source>
        <strain evidence="3 4">JZZ</strain>
    </source>
</reference>
<dbReference type="PANTHER" id="PTHR42880">
    <property type="entry name" value="HOMOCITRATE SYNTHASE"/>
    <property type="match status" value="1"/>
</dbReference>
<protein>
    <submittedName>
        <fullName evidence="3">2-isopropylmalate synthase</fullName>
    </submittedName>
</protein>
<feature type="domain" description="Pyruvate carboxyltransferase" evidence="2">
    <location>
        <begin position="49"/>
        <end position="319"/>
    </location>
</feature>
<dbReference type="PROSITE" id="PS50991">
    <property type="entry name" value="PYR_CT"/>
    <property type="match status" value="1"/>
</dbReference>
<evidence type="ECO:0000313" key="4">
    <source>
        <dbReference type="Proteomes" id="UP000184604"/>
    </source>
</evidence>
<dbReference type="GO" id="GO:0016740">
    <property type="term" value="F:transferase activity"/>
    <property type="evidence" value="ECO:0007669"/>
    <property type="project" value="UniProtKB-KW"/>
</dbReference>
<evidence type="ECO:0000256" key="1">
    <source>
        <dbReference type="ARBA" id="ARBA00022679"/>
    </source>
</evidence>
<evidence type="ECO:0000313" key="3">
    <source>
        <dbReference type="EMBL" id="APM38355.1"/>
    </source>
</evidence>
<keyword evidence="1" id="KW-0808">Transferase</keyword>
<dbReference type="CDD" id="cd07947">
    <property type="entry name" value="DRE_TIM_Re_CS"/>
    <property type="match status" value="1"/>
</dbReference>
<evidence type="ECO:0000259" key="2">
    <source>
        <dbReference type="PROSITE" id="PS50991"/>
    </source>
</evidence>
<dbReference type="AlphaFoldDB" id="A0A1L5F5Q7"/>
<sequence length="456" mass="52651">MIYMKKCSYDYKLNNVNDPNFYKDIFPYEEVPKIVFNNIQLPMDLPDNIYITDTTFRDGQQSMPPYTSREIVRIFDYLHELDNNSGIIKQTEFFLYTKKDRKAAEVCMERGYEFPEVTSWIRADKEDLKLVKDMGIKETGMLMSCSDYHIFKKLKMTRKETMDMYLDLAREALNNGIRPRCHLEDITRADFYGFVVPFVNELMKMSKEANIPIKIRACDTLGLGVSYNGVEIPRSVQGIIHGLRNICEVPSEWIEWHGHNDFYGVVTNSSTAWLYGASSINTSFLGIGERTGNCPLEAMIFEYAQIKGNTKNMKLHVITELAEYFEKEVKYSVPVRTPFVGTDFNVTRAGIHADGILKDEEIYNIFDTDKILGRPVVVAVSQYSGRAGIAAWVNTYYRLKDEDKVHKNDPRIDQIKMWVDEQYRAGRTSVIGNNELELLVSKVMPEVIEKTEERAS</sequence>